<evidence type="ECO:0000313" key="3">
    <source>
        <dbReference type="Proteomes" id="UP000198287"/>
    </source>
</evidence>
<gene>
    <name evidence="2" type="ORF">Fcan01_07183</name>
</gene>
<organism evidence="2 3">
    <name type="scientific">Folsomia candida</name>
    <name type="common">Springtail</name>
    <dbReference type="NCBI Taxonomy" id="158441"/>
    <lineage>
        <taxon>Eukaryota</taxon>
        <taxon>Metazoa</taxon>
        <taxon>Ecdysozoa</taxon>
        <taxon>Arthropoda</taxon>
        <taxon>Hexapoda</taxon>
        <taxon>Collembola</taxon>
        <taxon>Entomobryomorpha</taxon>
        <taxon>Isotomoidea</taxon>
        <taxon>Isotomidae</taxon>
        <taxon>Proisotominae</taxon>
        <taxon>Folsomia</taxon>
    </lineage>
</organism>
<accession>A0A226EMH2</accession>
<feature type="signal peptide" evidence="1">
    <location>
        <begin position="1"/>
        <end position="25"/>
    </location>
</feature>
<dbReference type="EMBL" id="LNIX01000003">
    <property type="protein sequence ID" value="OXA57961.1"/>
    <property type="molecule type" value="Genomic_DNA"/>
</dbReference>
<dbReference type="Proteomes" id="UP000198287">
    <property type="component" value="Unassembled WGS sequence"/>
</dbReference>
<reference evidence="2 3" key="1">
    <citation type="submission" date="2015-12" db="EMBL/GenBank/DDBJ databases">
        <title>The genome of Folsomia candida.</title>
        <authorList>
            <person name="Faddeeva A."/>
            <person name="Derks M.F."/>
            <person name="Anvar Y."/>
            <person name="Smit S."/>
            <person name="Van Straalen N."/>
            <person name="Roelofs D."/>
        </authorList>
    </citation>
    <scope>NUCLEOTIDE SEQUENCE [LARGE SCALE GENOMIC DNA]</scope>
    <source>
        <strain evidence="2 3">VU population</strain>
        <tissue evidence="2">Whole body</tissue>
    </source>
</reference>
<evidence type="ECO:0000256" key="1">
    <source>
        <dbReference type="SAM" id="SignalP"/>
    </source>
</evidence>
<dbReference type="AlphaFoldDB" id="A0A226EMH2"/>
<keyword evidence="1" id="KW-0732">Signal</keyword>
<protein>
    <submittedName>
        <fullName evidence="2">Uncharacterized protein</fullName>
    </submittedName>
</protein>
<keyword evidence="3" id="KW-1185">Reference proteome</keyword>
<sequence>MRNLVVFKVGFGILLISILCSKVSGQYSEEDDEDNEELDVGQNGNLTASGNSTGPISNATLNRVLGQITNVFSNVEKLNITGIVDASLGIRNDTSVRNFVNSIMATIFCNDFLANYNNCARLKKMQ</sequence>
<name>A0A226EMH2_FOLCA</name>
<feature type="chain" id="PRO_5012398179" evidence="1">
    <location>
        <begin position="26"/>
        <end position="126"/>
    </location>
</feature>
<proteinExistence type="predicted"/>
<comment type="caution">
    <text evidence="2">The sequence shown here is derived from an EMBL/GenBank/DDBJ whole genome shotgun (WGS) entry which is preliminary data.</text>
</comment>
<evidence type="ECO:0000313" key="2">
    <source>
        <dbReference type="EMBL" id="OXA57961.1"/>
    </source>
</evidence>